<dbReference type="EMBL" id="JAELVM010000003">
    <property type="protein sequence ID" value="MBL1222481.1"/>
    <property type="molecule type" value="Genomic_DNA"/>
</dbReference>
<proteinExistence type="predicted"/>
<dbReference type="InterPro" id="IPR027417">
    <property type="entry name" value="P-loop_NTPase"/>
</dbReference>
<accession>A0ABS1QIT9</accession>
<protein>
    <submittedName>
        <fullName evidence="2">AAA family ATPase</fullName>
    </submittedName>
</protein>
<evidence type="ECO:0000313" key="3">
    <source>
        <dbReference type="Proteomes" id="UP000661696"/>
    </source>
</evidence>
<evidence type="ECO:0000259" key="1">
    <source>
        <dbReference type="Pfam" id="PF13521"/>
    </source>
</evidence>
<dbReference type="SUPFAM" id="SSF52540">
    <property type="entry name" value="P-loop containing nucleoside triphosphate hydrolases"/>
    <property type="match status" value="1"/>
</dbReference>
<organism evidence="2 3">
    <name type="scientific">Chryseobacterium endalhagicum</name>
    <dbReference type="NCBI Taxonomy" id="2797638"/>
    <lineage>
        <taxon>Bacteria</taxon>
        <taxon>Pseudomonadati</taxon>
        <taxon>Bacteroidota</taxon>
        <taxon>Flavobacteriia</taxon>
        <taxon>Flavobacteriales</taxon>
        <taxon>Weeksellaceae</taxon>
        <taxon>Chryseobacterium group</taxon>
        <taxon>Chryseobacterium</taxon>
    </lineage>
</organism>
<dbReference type="InterPro" id="IPR038727">
    <property type="entry name" value="NadR/Ttd14_AAA_dom"/>
</dbReference>
<evidence type="ECO:0000313" key="2">
    <source>
        <dbReference type="EMBL" id="MBL1222481.1"/>
    </source>
</evidence>
<name>A0ABS1QIT9_9FLAO</name>
<feature type="domain" description="NadR/Ttd14 AAA" evidence="1">
    <location>
        <begin position="6"/>
        <end position="171"/>
    </location>
</feature>
<dbReference type="Proteomes" id="UP000661696">
    <property type="component" value="Unassembled WGS sequence"/>
</dbReference>
<keyword evidence="3" id="KW-1185">Reference proteome</keyword>
<gene>
    <name evidence="2" type="ORF">JET18_16635</name>
</gene>
<comment type="caution">
    <text evidence="2">The sequence shown here is derived from an EMBL/GenBank/DDBJ whole genome shotgun (WGS) entry which is preliminary data.</text>
</comment>
<sequence>MSDQFYIITGGPGVGKTTLLDEFSRNGFLTVEEEARRIIKEQVSIDGDGLPWRNKELYAQLMFEASVKTYQKIKAETASGIVFFDRGLLDTICYMDMENIPVVQEKERIIREIMYSKNVFILPPWKDIYENDTERKQDWNEAVFTFKKMKETYLKYGYMVIEVPKDTVQKRCTFILDRIQRDLQ</sequence>
<dbReference type="Pfam" id="PF13521">
    <property type="entry name" value="AAA_28"/>
    <property type="match status" value="1"/>
</dbReference>
<dbReference type="Gene3D" id="3.40.50.300">
    <property type="entry name" value="P-loop containing nucleotide triphosphate hydrolases"/>
    <property type="match status" value="1"/>
</dbReference>
<reference evidence="2 3" key="1">
    <citation type="submission" date="2020-12" db="EMBL/GenBank/DDBJ databases">
        <title>Chryseobacterium endoalhailicus sp. nov., isolated from seed of leguminous plant.</title>
        <authorList>
            <person name="Zhang X."/>
        </authorList>
    </citation>
    <scope>NUCLEOTIDE SEQUENCE [LARGE SCALE GENOMIC DNA]</scope>
    <source>
        <strain evidence="2 3">L7</strain>
    </source>
</reference>